<dbReference type="InterPro" id="IPR029028">
    <property type="entry name" value="Alpha/beta_knot_MTases"/>
</dbReference>
<dbReference type="Pfam" id="PF22435">
    <property type="entry name" value="MRM3-like_sub_bind"/>
    <property type="match status" value="1"/>
</dbReference>
<dbReference type="InterPro" id="IPR029026">
    <property type="entry name" value="tRNA_m1G_MTases_N"/>
</dbReference>
<dbReference type="GO" id="GO:0008173">
    <property type="term" value="F:RNA methyltransferase activity"/>
    <property type="evidence" value="ECO:0007669"/>
    <property type="project" value="InterPro"/>
</dbReference>
<dbReference type="SUPFAM" id="SSF75217">
    <property type="entry name" value="alpha/beta knot"/>
    <property type="match status" value="1"/>
</dbReference>
<protein>
    <submittedName>
        <fullName evidence="5">TrmH family RNA methyltransferase</fullName>
    </submittedName>
</protein>
<dbReference type="GO" id="GO:0032259">
    <property type="term" value="P:methylation"/>
    <property type="evidence" value="ECO:0007669"/>
    <property type="project" value="UniProtKB-KW"/>
</dbReference>
<dbReference type="SMART" id="SM00967">
    <property type="entry name" value="SpoU_sub_bind"/>
    <property type="match status" value="1"/>
</dbReference>
<keyword evidence="6" id="KW-1185">Reference proteome</keyword>
<gene>
    <name evidence="5" type="ORF">J2S13_001873</name>
</gene>
<dbReference type="CDD" id="cd18095">
    <property type="entry name" value="SpoU-like_rRNA-MTase"/>
    <property type="match status" value="1"/>
</dbReference>
<reference evidence="5" key="1">
    <citation type="submission" date="2023-07" db="EMBL/GenBank/DDBJ databases">
        <title>Genomic Encyclopedia of Type Strains, Phase IV (KMG-IV): sequencing the most valuable type-strain genomes for metagenomic binning, comparative biology and taxonomic classification.</title>
        <authorList>
            <person name="Goeker M."/>
        </authorList>
    </citation>
    <scope>NUCLEOTIDE SEQUENCE</scope>
    <source>
        <strain evidence="5">DSM 23947</strain>
    </source>
</reference>
<dbReference type="AlphaFoldDB" id="A0AAJ1T2F6"/>
<dbReference type="InterPro" id="IPR013123">
    <property type="entry name" value="SpoU_subst-bd"/>
</dbReference>
<dbReference type="InterPro" id="IPR029064">
    <property type="entry name" value="Ribosomal_eL30-like_sf"/>
</dbReference>
<evidence type="ECO:0000256" key="2">
    <source>
        <dbReference type="ARBA" id="ARBA00022603"/>
    </source>
</evidence>
<dbReference type="RefSeq" id="WP_307257462.1">
    <property type="nucleotide sequence ID" value="NZ_JAUSUC010000020.1"/>
</dbReference>
<dbReference type="InterPro" id="IPR001537">
    <property type="entry name" value="SpoU_MeTrfase"/>
</dbReference>
<dbReference type="Proteomes" id="UP001237207">
    <property type="component" value="Unassembled WGS sequence"/>
</dbReference>
<organism evidence="5 6">
    <name type="scientific">Oikeobacillus pervagus</name>
    <dbReference type="NCBI Taxonomy" id="1325931"/>
    <lineage>
        <taxon>Bacteria</taxon>
        <taxon>Bacillati</taxon>
        <taxon>Bacillota</taxon>
        <taxon>Bacilli</taxon>
        <taxon>Bacillales</taxon>
        <taxon>Bacillaceae</taxon>
        <taxon>Oikeobacillus</taxon>
    </lineage>
</organism>
<keyword evidence="3" id="KW-0808">Transferase</keyword>
<feature type="domain" description="RNA 2-O ribose methyltransferase substrate binding" evidence="4">
    <location>
        <begin position="31"/>
        <end position="100"/>
    </location>
</feature>
<dbReference type="GO" id="GO:0006396">
    <property type="term" value="P:RNA processing"/>
    <property type="evidence" value="ECO:0007669"/>
    <property type="project" value="InterPro"/>
</dbReference>
<proteinExistence type="inferred from homology"/>
<comment type="similarity">
    <text evidence="1">Belongs to the class IV-like SAM-binding methyltransferase superfamily. RNA methyltransferase TrmH family.</text>
</comment>
<evidence type="ECO:0000259" key="4">
    <source>
        <dbReference type="SMART" id="SM00967"/>
    </source>
</evidence>
<dbReference type="EMBL" id="JAUSUC010000020">
    <property type="protein sequence ID" value="MDQ0215456.1"/>
    <property type="molecule type" value="Genomic_DNA"/>
</dbReference>
<accession>A0AAJ1T2F6</accession>
<dbReference type="PANTHER" id="PTHR43191:SF2">
    <property type="entry name" value="RRNA METHYLTRANSFERASE 3, MITOCHONDRIAL"/>
    <property type="match status" value="1"/>
</dbReference>
<sequence length="257" mass="28547">MDYIQSAKNPKVKQWKKLLTKKGREQTGLYLLEGFHLVEEALQFKNEIEEILYSENIMIPSHWNMDHVKITTISEEVSKAISETESSQGIFAICKKHQYEEKMMEKGKSFLLIDAVQDPGNVGTMIRTADAAGIDLVILGDGTVDLYNSKVLRSAQGSHFHLSIISMSLQKAISLLQEKGVPVFGTSLQSAESYKKVTIDDSFAMIVGNEGNGVSEELLQTTNQNVFIPLYGRSESLNVAVAAGILLFHFQDSLKSN</sequence>
<dbReference type="Pfam" id="PF00588">
    <property type="entry name" value="SpoU_methylase"/>
    <property type="match status" value="1"/>
</dbReference>
<evidence type="ECO:0000256" key="1">
    <source>
        <dbReference type="ARBA" id="ARBA00007228"/>
    </source>
</evidence>
<dbReference type="SUPFAM" id="SSF55315">
    <property type="entry name" value="L30e-like"/>
    <property type="match status" value="1"/>
</dbReference>
<evidence type="ECO:0000256" key="3">
    <source>
        <dbReference type="ARBA" id="ARBA00022679"/>
    </source>
</evidence>
<name>A0AAJ1T2F6_9BACI</name>
<comment type="caution">
    <text evidence="5">The sequence shown here is derived from an EMBL/GenBank/DDBJ whole genome shotgun (WGS) entry which is preliminary data.</text>
</comment>
<keyword evidence="2 5" id="KW-0489">Methyltransferase</keyword>
<dbReference type="GO" id="GO:0003723">
    <property type="term" value="F:RNA binding"/>
    <property type="evidence" value="ECO:0007669"/>
    <property type="project" value="InterPro"/>
</dbReference>
<evidence type="ECO:0000313" key="5">
    <source>
        <dbReference type="EMBL" id="MDQ0215456.1"/>
    </source>
</evidence>
<dbReference type="Gene3D" id="3.30.1330.30">
    <property type="match status" value="1"/>
</dbReference>
<dbReference type="Gene3D" id="3.40.1280.10">
    <property type="match status" value="1"/>
</dbReference>
<dbReference type="GO" id="GO:0005737">
    <property type="term" value="C:cytoplasm"/>
    <property type="evidence" value="ECO:0007669"/>
    <property type="project" value="UniProtKB-ARBA"/>
</dbReference>
<dbReference type="InterPro" id="IPR051259">
    <property type="entry name" value="rRNA_Methyltransferase"/>
</dbReference>
<dbReference type="PANTHER" id="PTHR43191">
    <property type="entry name" value="RRNA METHYLTRANSFERASE 3"/>
    <property type="match status" value="1"/>
</dbReference>
<dbReference type="InterPro" id="IPR053888">
    <property type="entry name" value="MRM3-like_sub_bind"/>
</dbReference>
<evidence type="ECO:0000313" key="6">
    <source>
        <dbReference type="Proteomes" id="UP001237207"/>
    </source>
</evidence>